<dbReference type="Proteomes" id="UP000297245">
    <property type="component" value="Unassembled WGS sequence"/>
</dbReference>
<dbReference type="AlphaFoldDB" id="A0A4S8MBI5"/>
<reference evidence="2 3" key="1">
    <citation type="journal article" date="2019" name="Nat. Ecol. Evol.">
        <title>Megaphylogeny resolves global patterns of mushroom evolution.</title>
        <authorList>
            <person name="Varga T."/>
            <person name="Krizsan K."/>
            <person name="Foldi C."/>
            <person name="Dima B."/>
            <person name="Sanchez-Garcia M."/>
            <person name="Sanchez-Ramirez S."/>
            <person name="Szollosi G.J."/>
            <person name="Szarkandi J.G."/>
            <person name="Papp V."/>
            <person name="Albert L."/>
            <person name="Andreopoulos W."/>
            <person name="Angelini C."/>
            <person name="Antonin V."/>
            <person name="Barry K.W."/>
            <person name="Bougher N.L."/>
            <person name="Buchanan P."/>
            <person name="Buyck B."/>
            <person name="Bense V."/>
            <person name="Catcheside P."/>
            <person name="Chovatia M."/>
            <person name="Cooper J."/>
            <person name="Damon W."/>
            <person name="Desjardin D."/>
            <person name="Finy P."/>
            <person name="Geml J."/>
            <person name="Haridas S."/>
            <person name="Hughes K."/>
            <person name="Justo A."/>
            <person name="Karasinski D."/>
            <person name="Kautmanova I."/>
            <person name="Kiss B."/>
            <person name="Kocsube S."/>
            <person name="Kotiranta H."/>
            <person name="LaButti K.M."/>
            <person name="Lechner B.E."/>
            <person name="Liimatainen K."/>
            <person name="Lipzen A."/>
            <person name="Lukacs Z."/>
            <person name="Mihaltcheva S."/>
            <person name="Morgado L.N."/>
            <person name="Niskanen T."/>
            <person name="Noordeloos M.E."/>
            <person name="Ohm R.A."/>
            <person name="Ortiz-Santana B."/>
            <person name="Ovrebo C."/>
            <person name="Racz N."/>
            <person name="Riley R."/>
            <person name="Savchenko A."/>
            <person name="Shiryaev A."/>
            <person name="Soop K."/>
            <person name="Spirin V."/>
            <person name="Szebenyi C."/>
            <person name="Tomsovsky M."/>
            <person name="Tulloss R.E."/>
            <person name="Uehling J."/>
            <person name="Grigoriev I.V."/>
            <person name="Vagvolgyi C."/>
            <person name="Papp T."/>
            <person name="Martin F.M."/>
            <person name="Miettinen O."/>
            <person name="Hibbett D.S."/>
            <person name="Nagy L.G."/>
        </authorList>
    </citation>
    <scope>NUCLEOTIDE SEQUENCE [LARGE SCALE GENOMIC DNA]</scope>
    <source>
        <strain evidence="2 3">CBS 962.96</strain>
    </source>
</reference>
<evidence type="ECO:0000256" key="1">
    <source>
        <dbReference type="SAM" id="MobiDB-lite"/>
    </source>
</evidence>
<feature type="compositionally biased region" description="Low complexity" evidence="1">
    <location>
        <begin position="13"/>
        <end position="24"/>
    </location>
</feature>
<feature type="compositionally biased region" description="Polar residues" evidence="1">
    <location>
        <begin position="1"/>
        <end position="10"/>
    </location>
</feature>
<evidence type="ECO:0000313" key="2">
    <source>
        <dbReference type="EMBL" id="THU99779.1"/>
    </source>
</evidence>
<organism evidence="2 3">
    <name type="scientific">Dendrothele bispora (strain CBS 962.96)</name>
    <dbReference type="NCBI Taxonomy" id="1314807"/>
    <lineage>
        <taxon>Eukaryota</taxon>
        <taxon>Fungi</taxon>
        <taxon>Dikarya</taxon>
        <taxon>Basidiomycota</taxon>
        <taxon>Agaricomycotina</taxon>
        <taxon>Agaricomycetes</taxon>
        <taxon>Agaricomycetidae</taxon>
        <taxon>Agaricales</taxon>
        <taxon>Agaricales incertae sedis</taxon>
        <taxon>Dendrothele</taxon>
    </lineage>
</organism>
<evidence type="ECO:0000313" key="3">
    <source>
        <dbReference type="Proteomes" id="UP000297245"/>
    </source>
</evidence>
<feature type="region of interest" description="Disordered" evidence="1">
    <location>
        <begin position="85"/>
        <end position="123"/>
    </location>
</feature>
<keyword evidence="3" id="KW-1185">Reference proteome</keyword>
<protein>
    <submittedName>
        <fullName evidence="2">Uncharacterized protein</fullName>
    </submittedName>
</protein>
<sequence>MQSRWMTGVTQVAPASAGSRGAPATPKSGNSLALGYIIGACLDSDAAGRNQAANLVLWSCDHKTKLLVFVTASDQNPPIRISQPPCRAQQRMQKHRPQTNLRQKRNGLVPPQVPPRRRDLREPQPRQDQVILWRWVTSRWHRIDFFFV</sequence>
<gene>
    <name evidence="2" type="ORF">K435DRAFT_794709</name>
</gene>
<feature type="region of interest" description="Disordered" evidence="1">
    <location>
        <begin position="1"/>
        <end position="26"/>
    </location>
</feature>
<dbReference type="EMBL" id="ML179114">
    <property type="protein sequence ID" value="THU99779.1"/>
    <property type="molecule type" value="Genomic_DNA"/>
</dbReference>
<proteinExistence type="predicted"/>
<feature type="compositionally biased region" description="Basic residues" evidence="1">
    <location>
        <begin position="92"/>
        <end position="105"/>
    </location>
</feature>
<name>A0A4S8MBI5_DENBC</name>
<accession>A0A4S8MBI5</accession>